<comment type="caution">
    <text evidence="1">The sequence shown here is derived from an EMBL/GenBank/DDBJ whole genome shotgun (WGS) entry which is preliminary data.</text>
</comment>
<dbReference type="Proteomes" id="UP000187172">
    <property type="component" value="Unassembled WGS sequence"/>
</dbReference>
<proteinExistence type="predicted"/>
<dbReference type="RefSeq" id="WP_076165296.1">
    <property type="nucleotide sequence ID" value="NZ_MRTP01000001.1"/>
</dbReference>
<reference evidence="1 2" key="1">
    <citation type="submission" date="2016-11" db="EMBL/GenBank/DDBJ databases">
        <title>Paenibacillus species isolates.</title>
        <authorList>
            <person name="Beno S.M."/>
        </authorList>
    </citation>
    <scope>NUCLEOTIDE SEQUENCE [LARGE SCALE GENOMIC DNA]</scope>
    <source>
        <strain evidence="1 2">FSL R5-0378</strain>
    </source>
</reference>
<dbReference type="STRING" id="297318.BK138_02315"/>
<evidence type="ECO:0000313" key="1">
    <source>
        <dbReference type="EMBL" id="OMF57463.1"/>
    </source>
</evidence>
<protein>
    <submittedName>
        <fullName evidence="1">Uncharacterized protein</fullName>
    </submittedName>
</protein>
<accession>A0A1R1F059</accession>
<name>A0A1R1F059_9BACL</name>
<gene>
    <name evidence="1" type="ORF">BK138_02315</name>
</gene>
<organism evidence="1 2">
    <name type="scientific">Paenibacillus rhizosphaerae</name>
    <dbReference type="NCBI Taxonomy" id="297318"/>
    <lineage>
        <taxon>Bacteria</taxon>
        <taxon>Bacillati</taxon>
        <taxon>Bacillota</taxon>
        <taxon>Bacilli</taxon>
        <taxon>Bacillales</taxon>
        <taxon>Paenibacillaceae</taxon>
        <taxon>Paenibacillus</taxon>
    </lineage>
</organism>
<keyword evidence="2" id="KW-1185">Reference proteome</keyword>
<sequence length="109" mass="12526">MSISAIIVDPEDEFERSFMLPVATESFFQKYWVPAVEELNLQWVALFQDGTDVESEDIPSVLGEVSQLKEWARSHMHGDDLDHMLRRLELLETELPKAYRRGGAVVYIG</sequence>
<dbReference type="EMBL" id="MRTP01000001">
    <property type="protein sequence ID" value="OMF57463.1"/>
    <property type="molecule type" value="Genomic_DNA"/>
</dbReference>
<dbReference type="AlphaFoldDB" id="A0A1R1F059"/>
<evidence type="ECO:0000313" key="2">
    <source>
        <dbReference type="Proteomes" id="UP000187172"/>
    </source>
</evidence>